<organism evidence="2 3">
    <name type="scientific">Mongoliitalea lutea</name>
    <dbReference type="NCBI Taxonomy" id="849756"/>
    <lineage>
        <taxon>Bacteria</taxon>
        <taxon>Pseudomonadati</taxon>
        <taxon>Bacteroidota</taxon>
        <taxon>Cytophagia</taxon>
        <taxon>Cytophagales</taxon>
        <taxon>Cyclobacteriaceae</taxon>
        <taxon>Mongoliitalea</taxon>
    </lineage>
</organism>
<evidence type="ECO:0000313" key="2">
    <source>
        <dbReference type="EMBL" id="GHB35064.1"/>
    </source>
</evidence>
<name>A0A8J3CXX3_9BACT</name>
<reference evidence="2" key="2">
    <citation type="submission" date="2020-09" db="EMBL/GenBank/DDBJ databases">
        <authorList>
            <person name="Sun Q."/>
            <person name="Kim S."/>
        </authorList>
    </citation>
    <scope>NUCLEOTIDE SEQUENCE</scope>
    <source>
        <strain evidence="2">KCTC 23224</strain>
    </source>
</reference>
<feature type="domain" description="Arm DNA-binding" evidence="1">
    <location>
        <begin position="11"/>
        <end position="97"/>
    </location>
</feature>
<protein>
    <recommendedName>
        <fullName evidence="1">Arm DNA-binding domain-containing protein</fullName>
    </recommendedName>
</protein>
<accession>A0A8J3CXX3</accession>
<dbReference type="AlphaFoldDB" id="A0A8J3CXX3"/>
<dbReference type="Pfam" id="PF17293">
    <property type="entry name" value="Arm-DNA-bind_5"/>
    <property type="match status" value="1"/>
</dbReference>
<proteinExistence type="predicted"/>
<dbReference type="Proteomes" id="UP000642809">
    <property type="component" value="Unassembled WGS sequence"/>
</dbReference>
<keyword evidence="3" id="KW-1185">Reference proteome</keyword>
<dbReference type="InterPro" id="IPR035386">
    <property type="entry name" value="Arm-DNA-bind_5"/>
</dbReference>
<sequence>MIEKTFSLLYYLKPSKNDRNGLKSIYMRITVDYQRFEMSTKYKCHPDKWLASANRVKGKTEEARMINSYLETLQLKVHQVRKYLLDNDKEISLENIKNVLQGKSEQNRMILEIFAEHNQKMETKNVS</sequence>
<gene>
    <name evidence="2" type="ORF">GCM10008106_15550</name>
</gene>
<comment type="caution">
    <text evidence="2">The sequence shown here is derived from an EMBL/GenBank/DDBJ whole genome shotgun (WGS) entry which is preliminary data.</text>
</comment>
<dbReference type="EMBL" id="BMYF01000008">
    <property type="protein sequence ID" value="GHB35064.1"/>
    <property type="molecule type" value="Genomic_DNA"/>
</dbReference>
<evidence type="ECO:0000313" key="3">
    <source>
        <dbReference type="Proteomes" id="UP000642809"/>
    </source>
</evidence>
<reference evidence="2" key="1">
    <citation type="journal article" date="2014" name="Int. J. Syst. Evol. Microbiol.">
        <title>Complete genome sequence of Corynebacterium casei LMG S-19264T (=DSM 44701T), isolated from a smear-ripened cheese.</title>
        <authorList>
            <consortium name="US DOE Joint Genome Institute (JGI-PGF)"/>
            <person name="Walter F."/>
            <person name="Albersmeier A."/>
            <person name="Kalinowski J."/>
            <person name="Ruckert C."/>
        </authorList>
    </citation>
    <scope>NUCLEOTIDE SEQUENCE</scope>
    <source>
        <strain evidence="2">KCTC 23224</strain>
    </source>
</reference>
<evidence type="ECO:0000259" key="1">
    <source>
        <dbReference type="Pfam" id="PF17293"/>
    </source>
</evidence>
<dbReference type="RefSeq" id="WP_229800555.1">
    <property type="nucleotide sequence ID" value="NZ_BMYF01000008.1"/>
</dbReference>